<protein>
    <submittedName>
        <fullName evidence="2">Uncharacterized protein</fullName>
    </submittedName>
</protein>
<dbReference type="EMBL" id="CATQJL010000316">
    <property type="protein sequence ID" value="CAJ0605528.1"/>
    <property type="molecule type" value="Genomic_DNA"/>
</dbReference>
<feature type="compositionally biased region" description="Pro residues" evidence="1">
    <location>
        <begin position="142"/>
        <end position="155"/>
    </location>
</feature>
<sequence>MLEVQAAAKRLEHFAQGYEHNRADNVARNRNYEKGSYADVVVAHATVEAAYGAPVPAAPVTVEQPPTEPFPLGQPIPVGPPIPVGAPVNTINIYGTSASAPPPTYVAPPPAAPPVDISTYAAPPPSSPPPSPSSPHPSYVAPAPPPLPPPPPPPVVNTRKIRHHRPHTEVRNVARHYAKENGHTSVTAMVISSKEDIEEIPIEISLPPPPPTDYVAPPRTMTYAVPPSLSVAPAPVPVPAPAPIHAPVSVEVPTSAAAVAPAPAIIAAQELRNFSGSYRKGDQVTDF</sequence>
<gene>
    <name evidence="2" type="ORF">CYNAS_LOCUS17511</name>
</gene>
<keyword evidence="3" id="KW-1185">Reference proteome</keyword>
<reference evidence="2" key="1">
    <citation type="submission" date="2023-07" db="EMBL/GenBank/DDBJ databases">
        <authorList>
            <consortium name="CYATHOMIX"/>
        </authorList>
    </citation>
    <scope>NUCLEOTIDE SEQUENCE</scope>
    <source>
        <strain evidence="2">N/A</strain>
    </source>
</reference>
<evidence type="ECO:0000256" key="1">
    <source>
        <dbReference type="SAM" id="MobiDB-lite"/>
    </source>
</evidence>
<accession>A0AA36H8K7</accession>
<evidence type="ECO:0000313" key="2">
    <source>
        <dbReference type="EMBL" id="CAJ0605528.1"/>
    </source>
</evidence>
<proteinExistence type="predicted"/>
<dbReference type="Proteomes" id="UP001176961">
    <property type="component" value="Unassembled WGS sequence"/>
</dbReference>
<organism evidence="2 3">
    <name type="scientific">Cylicocyclus nassatus</name>
    <name type="common">Nematode worm</name>
    <dbReference type="NCBI Taxonomy" id="53992"/>
    <lineage>
        <taxon>Eukaryota</taxon>
        <taxon>Metazoa</taxon>
        <taxon>Ecdysozoa</taxon>
        <taxon>Nematoda</taxon>
        <taxon>Chromadorea</taxon>
        <taxon>Rhabditida</taxon>
        <taxon>Rhabditina</taxon>
        <taxon>Rhabditomorpha</taxon>
        <taxon>Strongyloidea</taxon>
        <taxon>Strongylidae</taxon>
        <taxon>Cylicocyclus</taxon>
    </lineage>
</organism>
<feature type="compositionally biased region" description="Pro residues" evidence="1">
    <location>
        <begin position="122"/>
        <end position="135"/>
    </location>
</feature>
<comment type="caution">
    <text evidence="2">The sequence shown here is derived from an EMBL/GenBank/DDBJ whole genome shotgun (WGS) entry which is preliminary data.</text>
</comment>
<evidence type="ECO:0000313" key="3">
    <source>
        <dbReference type="Proteomes" id="UP001176961"/>
    </source>
</evidence>
<dbReference type="AlphaFoldDB" id="A0AA36H8K7"/>
<feature type="region of interest" description="Disordered" evidence="1">
    <location>
        <begin position="116"/>
        <end position="156"/>
    </location>
</feature>
<name>A0AA36H8K7_CYLNA</name>